<comment type="caution">
    <text evidence="2">The sequence shown here is derived from an EMBL/GenBank/DDBJ whole genome shotgun (WGS) entry which is preliminary data.</text>
</comment>
<keyword evidence="1" id="KW-0812">Transmembrane</keyword>
<organism evidence="2 3">
    <name type="scientific">Nocardioides bigeumensis</name>
    <dbReference type="NCBI Taxonomy" id="433657"/>
    <lineage>
        <taxon>Bacteria</taxon>
        <taxon>Bacillati</taxon>
        <taxon>Actinomycetota</taxon>
        <taxon>Actinomycetes</taxon>
        <taxon>Propionibacteriales</taxon>
        <taxon>Nocardioidaceae</taxon>
        <taxon>Nocardioides</taxon>
    </lineage>
</organism>
<protein>
    <recommendedName>
        <fullName evidence="4">NfeD-like C-terminal domain-containing protein</fullName>
    </recommendedName>
</protein>
<keyword evidence="3" id="KW-1185">Reference proteome</keyword>
<accession>A0ABN2YN43</accession>
<dbReference type="RefSeq" id="WP_344304776.1">
    <property type="nucleotide sequence ID" value="NZ_BAAAQQ010000013.1"/>
</dbReference>
<sequence length="162" mass="15736">MTAFLIIGAVGVVLLLVMLLVGDFLEGALDFGGDLFSGSALAGFLGAFGFVGALALDATDSNGAAIGIGLAAGLVIGAGVGIASARLQRGGDEANVRTADLVGRQAVVVSSIPEDGYGEVSITASGHITKLNARAPGGLSAGTPVTITAVLSATSVAVEPRA</sequence>
<keyword evidence="1" id="KW-1133">Transmembrane helix</keyword>
<proteinExistence type="predicted"/>
<dbReference type="InterPro" id="IPR012340">
    <property type="entry name" value="NA-bd_OB-fold"/>
</dbReference>
<evidence type="ECO:0000313" key="3">
    <source>
        <dbReference type="Proteomes" id="UP001500575"/>
    </source>
</evidence>
<dbReference type="Proteomes" id="UP001500575">
    <property type="component" value="Unassembled WGS sequence"/>
</dbReference>
<feature type="transmembrane region" description="Helical" evidence="1">
    <location>
        <begin position="6"/>
        <end position="25"/>
    </location>
</feature>
<evidence type="ECO:0000256" key="1">
    <source>
        <dbReference type="SAM" id="Phobius"/>
    </source>
</evidence>
<dbReference type="Gene3D" id="2.40.50.140">
    <property type="entry name" value="Nucleic acid-binding proteins"/>
    <property type="match status" value="1"/>
</dbReference>
<reference evidence="2 3" key="1">
    <citation type="journal article" date="2019" name="Int. J. Syst. Evol. Microbiol.">
        <title>The Global Catalogue of Microorganisms (GCM) 10K type strain sequencing project: providing services to taxonomists for standard genome sequencing and annotation.</title>
        <authorList>
            <consortium name="The Broad Institute Genomics Platform"/>
            <consortium name="The Broad Institute Genome Sequencing Center for Infectious Disease"/>
            <person name="Wu L."/>
            <person name="Ma J."/>
        </authorList>
    </citation>
    <scope>NUCLEOTIDE SEQUENCE [LARGE SCALE GENOMIC DNA]</scope>
    <source>
        <strain evidence="2 3">JCM 16021</strain>
    </source>
</reference>
<feature type="transmembrane region" description="Helical" evidence="1">
    <location>
        <begin position="37"/>
        <end position="56"/>
    </location>
</feature>
<feature type="transmembrane region" description="Helical" evidence="1">
    <location>
        <begin position="62"/>
        <end position="83"/>
    </location>
</feature>
<evidence type="ECO:0000313" key="2">
    <source>
        <dbReference type="EMBL" id="GAA2129784.1"/>
    </source>
</evidence>
<dbReference type="EMBL" id="BAAAQQ010000013">
    <property type="protein sequence ID" value="GAA2129784.1"/>
    <property type="molecule type" value="Genomic_DNA"/>
</dbReference>
<evidence type="ECO:0008006" key="4">
    <source>
        <dbReference type="Google" id="ProtNLM"/>
    </source>
</evidence>
<name>A0ABN2YN43_9ACTN</name>
<keyword evidence="1" id="KW-0472">Membrane</keyword>
<gene>
    <name evidence="2" type="ORF">GCM10009843_31740</name>
</gene>